<accession>A0ACB0J4V4</accession>
<dbReference type="EMBL" id="CASHSV030000024">
    <property type="protein sequence ID" value="CAJ2639487.1"/>
    <property type="molecule type" value="Genomic_DNA"/>
</dbReference>
<reference evidence="1" key="1">
    <citation type="submission" date="2023-10" db="EMBL/GenBank/DDBJ databases">
        <authorList>
            <person name="Rodriguez Cubillos JULIANA M."/>
            <person name="De Vega J."/>
        </authorList>
    </citation>
    <scope>NUCLEOTIDE SEQUENCE</scope>
</reference>
<organism evidence="1 2">
    <name type="scientific">Trifolium pratense</name>
    <name type="common">Red clover</name>
    <dbReference type="NCBI Taxonomy" id="57577"/>
    <lineage>
        <taxon>Eukaryota</taxon>
        <taxon>Viridiplantae</taxon>
        <taxon>Streptophyta</taxon>
        <taxon>Embryophyta</taxon>
        <taxon>Tracheophyta</taxon>
        <taxon>Spermatophyta</taxon>
        <taxon>Magnoliopsida</taxon>
        <taxon>eudicotyledons</taxon>
        <taxon>Gunneridae</taxon>
        <taxon>Pentapetalae</taxon>
        <taxon>rosids</taxon>
        <taxon>fabids</taxon>
        <taxon>Fabales</taxon>
        <taxon>Fabaceae</taxon>
        <taxon>Papilionoideae</taxon>
        <taxon>50 kb inversion clade</taxon>
        <taxon>NPAAA clade</taxon>
        <taxon>Hologalegina</taxon>
        <taxon>IRL clade</taxon>
        <taxon>Trifolieae</taxon>
        <taxon>Trifolium</taxon>
    </lineage>
</organism>
<protein>
    <submittedName>
        <fullName evidence="1">Uncharacterized protein</fullName>
    </submittedName>
</protein>
<keyword evidence="2" id="KW-1185">Reference proteome</keyword>
<proteinExistence type="predicted"/>
<name>A0ACB0J4V4_TRIPR</name>
<gene>
    <name evidence="1" type="ORF">MILVUS5_LOCUS9499</name>
</gene>
<evidence type="ECO:0000313" key="1">
    <source>
        <dbReference type="EMBL" id="CAJ2639487.1"/>
    </source>
</evidence>
<comment type="caution">
    <text evidence="1">The sequence shown here is derived from an EMBL/GenBank/DDBJ whole genome shotgun (WGS) entry which is preliminary data.</text>
</comment>
<sequence>MEEGTTMESSSSSSSSSCEKNNVNSTTRRLSLKSDSEFSNYQSWKQKLRENCLKRVREDRTRLLWIGDVFASVVQPLLGVGMVQSKRETAASLQAIQFCSDAFYGGNSIHCGDACREWSFYSQQCCYVIDDDCPISISSLDMYKGQNLNNNQGLWFVFSIVHLSACCFLCLAEAIFAVIDFALRGVVLVDECICVIDANGCHERITNCRCYTLVELKNDIAPDLKEDDISFCTLILRDFLKT</sequence>
<evidence type="ECO:0000313" key="2">
    <source>
        <dbReference type="Proteomes" id="UP001177021"/>
    </source>
</evidence>
<dbReference type="Proteomes" id="UP001177021">
    <property type="component" value="Unassembled WGS sequence"/>
</dbReference>